<feature type="transmembrane region" description="Helical" evidence="1">
    <location>
        <begin position="57"/>
        <end position="79"/>
    </location>
</feature>
<keyword evidence="3" id="KW-1185">Reference proteome</keyword>
<organism evidence="2 3">
    <name type="scientific">Cucumis sativus</name>
    <name type="common">Cucumber</name>
    <dbReference type="NCBI Taxonomy" id="3659"/>
    <lineage>
        <taxon>Eukaryota</taxon>
        <taxon>Viridiplantae</taxon>
        <taxon>Streptophyta</taxon>
        <taxon>Embryophyta</taxon>
        <taxon>Tracheophyta</taxon>
        <taxon>Spermatophyta</taxon>
        <taxon>Magnoliopsida</taxon>
        <taxon>eudicotyledons</taxon>
        <taxon>Gunneridae</taxon>
        <taxon>Pentapetalae</taxon>
        <taxon>rosids</taxon>
        <taxon>fabids</taxon>
        <taxon>Cucurbitales</taxon>
        <taxon>Cucurbitaceae</taxon>
        <taxon>Benincaseae</taxon>
        <taxon>Cucumis</taxon>
    </lineage>
</organism>
<reference evidence="2 3" key="4">
    <citation type="journal article" date="2011" name="BMC Genomics">
        <title>RNA-Seq improves annotation of protein-coding genes in the cucumber genome.</title>
        <authorList>
            <person name="Li Z."/>
            <person name="Zhang Z."/>
            <person name="Yan P."/>
            <person name="Huang S."/>
            <person name="Fei Z."/>
            <person name="Lin K."/>
        </authorList>
    </citation>
    <scope>NUCLEOTIDE SEQUENCE [LARGE SCALE GENOMIC DNA]</scope>
    <source>
        <strain evidence="3">cv. 9930</strain>
    </source>
</reference>
<reference evidence="2 3" key="3">
    <citation type="journal article" date="2010" name="BMC Genomics">
        <title>Transcriptome sequencing and comparative analysis of cucumber flowers with different sex types.</title>
        <authorList>
            <person name="Guo S."/>
            <person name="Zheng Y."/>
            <person name="Joung J.G."/>
            <person name="Liu S."/>
            <person name="Zhang Z."/>
            <person name="Crasta O.R."/>
            <person name="Sobral B.W."/>
            <person name="Xu Y."/>
            <person name="Huang S."/>
            <person name="Fei Z."/>
        </authorList>
    </citation>
    <scope>NUCLEOTIDE SEQUENCE [LARGE SCALE GENOMIC DNA]</scope>
    <source>
        <strain evidence="3">cv. 9930</strain>
    </source>
</reference>
<reference evidence="2 3" key="2">
    <citation type="journal article" date="2009" name="PLoS ONE">
        <title>An integrated genetic and cytogenetic map of the cucumber genome.</title>
        <authorList>
            <person name="Ren Y."/>
            <person name="Zhang Z."/>
            <person name="Liu J."/>
            <person name="Staub J.E."/>
            <person name="Han Y."/>
            <person name="Cheng Z."/>
            <person name="Li X."/>
            <person name="Lu J."/>
            <person name="Miao H."/>
            <person name="Kang H."/>
            <person name="Xie B."/>
            <person name="Gu X."/>
            <person name="Wang X."/>
            <person name="Du Y."/>
            <person name="Jin W."/>
            <person name="Huang S."/>
        </authorList>
    </citation>
    <scope>NUCLEOTIDE SEQUENCE [LARGE SCALE GENOMIC DNA]</scope>
    <source>
        <strain evidence="3">cv. 9930</strain>
    </source>
</reference>
<reference evidence="2 3" key="1">
    <citation type="journal article" date="2009" name="Nat. Genet.">
        <title>The genome of the cucumber, Cucumis sativus L.</title>
        <authorList>
            <person name="Huang S."/>
            <person name="Li R."/>
            <person name="Zhang Z."/>
            <person name="Li L."/>
            <person name="Gu X."/>
            <person name="Fan W."/>
            <person name="Lucas W.J."/>
            <person name="Wang X."/>
            <person name="Xie B."/>
            <person name="Ni P."/>
            <person name="Ren Y."/>
            <person name="Zhu H."/>
            <person name="Li J."/>
            <person name="Lin K."/>
            <person name="Jin W."/>
            <person name="Fei Z."/>
            <person name="Li G."/>
            <person name="Staub J."/>
            <person name="Kilian A."/>
            <person name="van der Vossen E.A."/>
            <person name="Wu Y."/>
            <person name="Guo J."/>
            <person name="He J."/>
            <person name="Jia Z."/>
            <person name="Ren Y."/>
            <person name="Tian G."/>
            <person name="Lu Y."/>
            <person name="Ruan J."/>
            <person name="Qian W."/>
            <person name="Wang M."/>
            <person name="Huang Q."/>
            <person name="Li B."/>
            <person name="Xuan Z."/>
            <person name="Cao J."/>
            <person name="Asan"/>
            <person name="Wu Z."/>
            <person name="Zhang J."/>
            <person name="Cai Q."/>
            <person name="Bai Y."/>
            <person name="Zhao B."/>
            <person name="Han Y."/>
            <person name="Li Y."/>
            <person name="Li X."/>
            <person name="Wang S."/>
            <person name="Shi Q."/>
            <person name="Liu S."/>
            <person name="Cho W.K."/>
            <person name="Kim J.Y."/>
            <person name="Xu Y."/>
            <person name="Heller-Uszynska K."/>
            <person name="Miao H."/>
            <person name="Cheng Z."/>
            <person name="Zhang S."/>
            <person name="Wu J."/>
            <person name="Yang Y."/>
            <person name="Kang H."/>
            <person name="Li M."/>
            <person name="Liang H."/>
            <person name="Ren X."/>
            <person name="Shi Z."/>
            <person name="Wen M."/>
            <person name="Jian M."/>
            <person name="Yang H."/>
            <person name="Zhang G."/>
            <person name="Yang Z."/>
            <person name="Chen R."/>
            <person name="Liu S."/>
            <person name="Li J."/>
            <person name="Ma L."/>
            <person name="Liu H."/>
            <person name="Zhou Y."/>
            <person name="Zhao J."/>
            <person name="Fang X."/>
            <person name="Li G."/>
            <person name="Fang L."/>
            <person name="Li Y."/>
            <person name="Liu D."/>
            <person name="Zheng H."/>
            <person name="Zhang Y."/>
            <person name="Qin N."/>
            <person name="Li Z."/>
            <person name="Yang G."/>
            <person name="Yang S."/>
            <person name="Bolund L."/>
            <person name="Kristiansen K."/>
            <person name="Zheng H."/>
            <person name="Li S."/>
            <person name="Zhang X."/>
            <person name="Yang H."/>
            <person name="Wang J."/>
            <person name="Sun R."/>
            <person name="Zhang B."/>
            <person name="Jiang S."/>
            <person name="Wang J."/>
            <person name="Du Y."/>
            <person name="Li S."/>
        </authorList>
    </citation>
    <scope>NUCLEOTIDE SEQUENCE [LARGE SCALE GENOMIC DNA]</scope>
    <source>
        <strain evidence="3">cv. 9930</strain>
    </source>
</reference>
<evidence type="ECO:0000313" key="2">
    <source>
        <dbReference type="EMBL" id="KGN53463.1"/>
    </source>
</evidence>
<gene>
    <name evidence="2" type="ORF">Csa_4G056540</name>
</gene>
<sequence length="167" mass="18485">MSLSWSPCHVFSSSSILVAINTPEPAYFLLALHRVGNRFAQPTVYVSRWPVLLHLPFLFFSAFVFLLNFFAAVRCYVVGKMCGRIGSRLASTESETVVKIASVLAFLQISDLSTCTTSINLKTAQSICSSVYPNLDSCSPLSKTKEHKLDSQLSLMILCFIKPIDSH</sequence>
<keyword evidence="1" id="KW-0812">Transmembrane</keyword>
<proteinExistence type="predicted"/>
<dbReference type="EMBL" id="CM002925">
    <property type="protein sequence ID" value="KGN53463.1"/>
    <property type="molecule type" value="Genomic_DNA"/>
</dbReference>
<accession>A0A0A0KV90</accession>
<keyword evidence="1" id="KW-0472">Membrane</keyword>
<dbReference type="AlphaFoldDB" id="A0A0A0KV90"/>
<evidence type="ECO:0000256" key="1">
    <source>
        <dbReference type="SAM" id="Phobius"/>
    </source>
</evidence>
<dbReference type="Gramene" id="KGN53463">
    <property type="protein sequence ID" value="KGN53463"/>
    <property type="gene ID" value="Csa_4G056540"/>
</dbReference>
<protein>
    <submittedName>
        <fullName evidence="2">Uncharacterized protein</fullName>
    </submittedName>
</protein>
<evidence type="ECO:0000313" key="3">
    <source>
        <dbReference type="Proteomes" id="UP000029981"/>
    </source>
</evidence>
<dbReference type="Proteomes" id="UP000029981">
    <property type="component" value="Chromosome 4"/>
</dbReference>
<keyword evidence="1" id="KW-1133">Transmembrane helix</keyword>
<name>A0A0A0KV90_CUCSA</name>